<dbReference type="AlphaFoldDB" id="F5T110"/>
<organism evidence="3 4">
    <name type="scientific">Methylophaga aminisulfidivorans MP</name>
    <dbReference type="NCBI Taxonomy" id="1026882"/>
    <lineage>
        <taxon>Bacteria</taxon>
        <taxon>Pseudomonadati</taxon>
        <taxon>Pseudomonadota</taxon>
        <taxon>Gammaproteobacteria</taxon>
        <taxon>Thiotrichales</taxon>
        <taxon>Piscirickettsiaceae</taxon>
        <taxon>Methylophaga</taxon>
    </lineage>
</organism>
<gene>
    <name evidence="3" type="ORF">MAMP_00218</name>
</gene>
<dbReference type="RefSeq" id="WP_007146154.1">
    <property type="nucleotide sequence ID" value="NZ_AFIG01000002.1"/>
</dbReference>
<dbReference type="PROSITE" id="PS50007">
    <property type="entry name" value="PIPLC_X_DOMAIN"/>
    <property type="match status" value="1"/>
</dbReference>
<feature type="region of interest" description="Disordered" evidence="1">
    <location>
        <begin position="59"/>
        <end position="92"/>
    </location>
</feature>
<feature type="transmembrane region" description="Helical" evidence="2">
    <location>
        <begin position="12"/>
        <end position="30"/>
    </location>
</feature>
<dbReference type="STRING" id="1026882.MAMP_00218"/>
<keyword evidence="4" id="KW-1185">Reference proteome</keyword>
<keyword evidence="2" id="KW-1133">Transmembrane helix</keyword>
<accession>F5T110</accession>
<dbReference type="Proteomes" id="UP000003544">
    <property type="component" value="Unassembled WGS sequence"/>
</dbReference>
<name>F5T110_9GAMM</name>
<dbReference type="eggNOG" id="ENOG5032UZ7">
    <property type="taxonomic scope" value="Bacteria"/>
</dbReference>
<sequence>MDTQRPSFWKTPAGFTALVLIGVVTYFLLMEHRQHVWQFLPYLILLACPFLHLFMHGSHGGHGGHQHEGGESEQDAYQRGLEDGRKEREHDH</sequence>
<evidence type="ECO:0000313" key="3">
    <source>
        <dbReference type="EMBL" id="EGL53906.1"/>
    </source>
</evidence>
<protein>
    <recommendedName>
        <fullName evidence="5">DUF2933 domain-containing protein</fullName>
    </recommendedName>
</protein>
<feature type="compositionally biased region" description="Basic and acidic residues" evidence="1">
    <location>
        <begin position="80"/>
        <end position="92"/>
    </location>
</feature>
<evidence type="ECO:0000256" key="1">
    <source>
        <dbReference type="SAM" id="MobiDB-lite"/>
    </source>
</evidence>
<dbReference type="Pfam" id="PF11666">
    <property type="entry name" value="DUF2933"/>
    <property type="match status" value="1"/>
</dbReference>
<evidence type="ECO:0008006" key="5">
    <source>
        <dbReference type="Google" id="ProtNLM"/>
    </source>
</evidence>
<dbReference type="OrthoDB" id="5298481at2"/>
<dbReference type="InterPro" id="IPR021682">
    <property type="entry name" value="DUF2933"/>
</dbReference>
<evidence type="ECO:0000256" key="2">
    <source>
        <dbReference type="SAM" id="Phobius"/>
    </source>
</evidence>
<reference evidence="3 4" key="1">
    <citation type="journal article" date="2011" name="J. Bacteriol.">
        <title>Draft genome sequence of Methylophaga aminisulfidivorans MP T.</title>
        <authorList>
            <person name="Han G.H."/>
            <person name="Kim W."/>
            <person name="Chun J."/>
            <person name="Kim S.W."/>
        </authorList>
    </citation>
    <scope>NUCLEOTIDE SEQUENCE [LARGE SCALE GENOMIC DNA]</scope>
    <source>
        <strain evidence="4">MP(T)</strain>
    </source>
</reference>
<feature type="transmembrane region" description="Helical" evidence="2">
    <location>
        <begin position="36"/>
        <end position="55"/>
    </location>
</feature>
<keyword evidence="2" id="KW-0472">Membrane</keyword>
<evidence type="ECO:0000313" key="4">
    <source>
        <dbReference type="Proteomes" id="UP000003544"/>
    </source>
</evidence>
<comment type="caution">
    <text evidence="3">The sequence shown here is derived from an EMBL/GenBank/DDBJ whole genome shotgun (WGS) entry which is preliminary data.</text>
</comment>
<keyword evidence="2" id="KW-0812">Transmembrane</keyword>
<proteinExistence type="predicted"/>
<dbReference type="EMBL" id="AFIG01000002">
    <property type="protein sequence ID" value="EGL53906.1"/>
    <property type="molecule type" value="Genomic_DNA"/>
</dbReference>